<name>A0A829BPQ1_STRMG</name>
<gene>
    <name evidence="2" type="ORF">SMU82_07721</name>
</gene>
<dbReference type="InterPro" id="IPR036291">
    <property type="entry name" value="NAD(P)-bd_dom_sf"/>
</dbReference>
<evidence type="ECO:0000313" key="2">
    <source>
        <dbReference type="EMBL" id="EMC22879.1"/>
    </source>
</evidence>
<dbReference type="GeneID" id="93860119"/>
<reference evidence="2 3" key="1">
    <citation type="journal article" date="2013" name="Mol. Biol. Evol.">
        <title>Evolutionary and population genomics of the cavity causing bacteria Streptococcus mutans.</title>
        <authorList>
            <person name="Cornejo O.E."/>
            <person name="Lefebure T."/>
            <person name="Pavinski Bitar P.D."/>
            <person name="Lang P."/>
            <person name="Richards V.P."/>
            <person name="Eilertson K."/>
            <person name="Do T."/>
            <person name="Beighton D."/>
            <person name="Zeng L."/>
            <person name="Ahn S.J."/>
            <person name="Burne R.A."/>
            <person name="Siepel A."/>
            <person name="Bustamante C.D."/>
            <person name="Stanhope M.J."/>
        </authorList>
    </citation>
    <scope>NUCLEOTIDE SEQUENCE [LARGE SCALE GENOMIC DNA]</scope>
    <source>
        <strain evidence="2 3">SM6</strain>
    </source>
</reference>
<dbReference type="Pfam" id="PF13380">
    <property type="entry name" value="CoA_binding_2"/>
    <property type="match status" value="1"/>
</dbReference>
<dbReference type="PANTHER" id="PTHR33303:SF2">
    <property type="entry name" value="COA-BINDING DOMAIN-CONTAINING PROTEIN"/>
    <property type="match status" value="1"/>
</dbReference>
<dbReference type="PANTHER" id="PTHR33303">
    <property type="entry name" value="CYTOPLASMIC PROTEIN-RELATED"/>
    <property type="match status" value="1"/>
</dbReference>
<evidence type="ECO:0000313" key="3">
    <source>
        <dbReference type="Proteomes" id="UP000011676"/>
    </source>
</evidence>
<dbReference type="EMBL" id="AHSR01000037">
    <property type="protein sequence ID" value="EMC22879.1"/>
    <property type="molecule type" value="Genomic_DNA"/>
</dbReference>
<organism evidence="2 3">
    <name type="scientific">Streptococcus mutans SM6</name>
    <dbReference type="NCBI Taxonomy" id="857119"/>
    <lineage>
        <taxon>Bacteria</taxon>
        <taxon>Bacillati</taxon>
        <taxon>Bacillota</taxon>
        <taxon>Bacilli</taxon>
        <taxon>Lactobacillales</taxon>
        <taxon>Streptococcaceae</taxon>
        <taxon>Streptococcus</taxon>
    </lineage>
</organism>
<dbReference type="InterPro" id="IPR003781">
    <property type="entry name" value="CoA-bd"/>
</dbReference>
<feature type="domain" description="CoA-binding" evidence="1">
    <location>
        <begin position="16"/>
        <end position="111"/>
    </location>
</feature>
<comment type="caution">
    <text evidence="2">The sequence shown here is derived from an EMBL/GenBank/DDBJ whole genome shotgun (WGS) entry which is preliminary data.</text>
</comment>
<protein>
    <recommendedName>
        <fullName evidence="1">CoA-binding domain-containing protein</fullName>
    </recommendedName>
</protein>
<dbReference type="SMART" id="SM00881">
    <property type="entry name" value="CoA_binding"/>
    <property type="match status" value="1"/>
</dbReference>
<dbReference type="RefSeq" id="WP_002263534.1">
    <property type="nucleotide sequence ID" value="NZ_AHSR01000037.1"/>
</dbReference>
<dbReference type="AlphaFoldDB" id="A0A829BPQ1"/>
<dbReference type="SUPFAM" id="SSF51735">
    <property type="entry name" value="NAD(P)-binding Rossmann-fold domains"/>
    <property type="match status" value="1"/>
</dbReference>
<dbReference type="Proteomes" id="UP000011676">
    <property type="component" value="Unassembled WGS sequence"/>
</dbReference>
<sequence>MAYQFQNPSQHVIFDYVKRAKTIAIVGLSARKETAAYDVAQVLQSAGYKIIPVNPRAVGDEILGETVYARLQDIPEHIDIVDVFRRSDFLADVARDFIETDADVFWAQLGLQSQEAEKILRFAGCDQIVMNKCLKIEYLKLN</sequence>
<evidence type="ECO:0000259" key="1">
    <source>
        <dbReference type="SMART" id="SM00881"/>
    </source>
</evidence>
<accession>A0A829BPQ1</accession>
<proteinExistence type="predicted"/>
<dbReference type="Gene3D" id="3.40.50.720">
    <property type="entry name" value="NAD(P)-binding Rossmann-like Domain"/>
    <property type="match status" value="1"/>
</dbReference>